<reference evidence="2 3" key="1">
    <citation type="journal article" date="2021" name="Nat. Commun.">
        <title>Genetic determinants of endophytism in the Arabidopsis root mycobiome.</title>
        <authorList>
            <person name="Mesny F."/>
            <person name="Miyauchi S."/>
            <person name="Thiergart T."/>
            <person name="Pickel B."/>
            <person name="Atanasova L."/>
            <person name="Karlsson M."/>
            <person name="Huettel B."/>
            <person name="Barry K.W."/>
            <person name="Haridas S."/>
            <person name="Chen C."/>
            <person name="Bauer D."/>
            <person name="Andreopoulos W."/>
            <person name="Pangilinan J."/>
            <person name="LaButti K."/>
            <person name="Riley R."/>
            <person name="Lipzen A."/>
            <person name="Clum A."/>
            <person name="Drula E."/>
            <person name="Henrissat B."/>
            <person name="Kohler A."/>
            <person name="Grigoriev I.V."/>
            <person name="Martin F.M."/>
            <person name="Hacquard S."/>
        </authorList>
    </citation>
    <scope>NUCLEOTIDE SEQUENCE [LARGE SCALE GENOMIC DNA]</scope>
    <source>
        <strain evidence="2 3">MPI-SDFR-AT-0080</strain>
    </source>
</reference>
<comment type="caution">
    <text evidence="2">The sequence shown here is derived from an EMBL/GenBank/DDBJ whole genome shotgun (WGS) entry which is preliminary data.</text>
</comment>
<evidence type="ECO:0000313" key="2">
    <source>
        <dbReference type="EMBL" id="KAH7065072.1"/>
    </source>
</evidence>
<keyword evidence="1" id="KW-0812">Transmembrane</keyword>
<proteinExistence type="predicted"/>
<feature type="transmembrane region" description="Helical" evidence="1">
    <location>
        <begin position="41"/>
        <end position="65"/>
    </location>
</feature>
<protein>
    <submittedName>
        <fullName evidence="2">Uncharacterized protein</fullName>
    </submittedName>
</protein>
<keyword evidence="1" id="KW-0472">Membrane</keyword>
<evidence type="ECO:0000313" key="3">
    <source>
        <dbReference type="Proteomes" id="UP000774617"/>
    </source>
</evidence>
<name>A0ABQ8GUY0_9PEZI</name>
<dbReference type="Proteomes" id="UP000774617">
    <property type="component" value="Unassembled WGS sequence"/>
</dbReference>
<evidence type="ECO:0000256" key="1">
    <source>
        <dbReference type="SAM" id="Phobius"/>
    </source>
</evidence>
<dbReference type="EMBL" id="JAGTJR010000001">
    <property type="protein sequence ID" value="KAH7065072.1"/>
    <property type="molecule type" value="Genomic_DNA"/>
</dbReference>
<gene>
    <name evidence="2" type="ORF">B0J12DRAFT_639019</name>
</gene>
<keyword evidence="1" id="KW-1133">Transmembrane helix</keyword>
<organism evidence="2 3">
    <name type="scientific">Macrophomina phaseolina</name>
    <dbReference type="NCBI Taxonomy" id="35725"/>
    <lineage>
        <taxon>Eukaryota</taxon>
        <taxon>Fungi</taxon>
        <taxon>Dikarya</taxon>
        <taxon>Ascomycota</taxon>
        <taxon>Pezizomycotina</taxon>
        <taxon>Dothideomycetes</taxon>
        <taxon>Dothideomycetes incertae sedis</taxon>
        <taxon>Botryosphaeriales</taxon>
        <taxon>Botryosphaeriaceae</taxon>
        <taxon>Macrophomina</taxon>
    </lineage>
</organism>
<sequence length="81" mass="9381">MTMEPPFWQLRAKSQFTLLFVSSFAAKLIHLYSHRSSLPILLIVLYTPTFLLPDVLLVLFGKFVYGHNRSRIWKLFGALLA</sequence>
<accession>A0ABQ8GUY0</accession>
<keyword evidence="3" id="KW-1185">Reference proteome</keyword>